<evidence type="ECO:0000313" key="2">
    <source>
        <dbReference type="WBParaSite" id="SVE_1120600.1"/>
    </source>
</evidence>
<organism evidence="1 2">
    <name type="scientific">Strongyloides venezuelensis</name>
    <name type="common">Threadworm</name>
    <dbReference type="NCBI Taxonomy" id="75913"/>
    <lineage>
        <taxon>Eukaryota</taxon>
        <taxon>Metazoa</taxon>
        <taxon>Ecdysozoa</taxon>
        <taxon>Nematoda</taxon>
        <taxon>Chromadorea</taxon>
        <taxon>Rhabditida</taxon>
        <taxon>Tylenchina</taxon>
        <taxon>Panagrolaimomorpha</taxon>
        <taxon>Strongyloidoidea</taxon>
        <taxon>Strongyloididae</taxon>
        <taxon>Strongyloides</taxon>
    </lineage>
</organism>
<reference evidence="1" key="1">
    <citation type="submission" date="2014-07" db="EMBL/GenBank/DDBJ databases">
        <authorList>
            <person name="Martin A.A"/>
            <person name="De Silva N."/>
        </authorList>
    </citation>
    <scope>NUCLEOTIDE SEQUENCE</scope>
</reference>
<accession>A0A0K0FPR2</accession>
<reference evidence="2" key="2">
    <citation type="submission" date="2015-08" db="UniProtKB">
        <authorList>
            <consortium name="WormBaseParasite"/>
        </authorList>
    </citation>
    <scope>IDENTIFICATION</scope>
</reference>
<evidence type="ECO:0000313" key="1">
    <source>
        <dbReference type="Proteomes" id="UP000035680"/>
    </source>
</evidence>
<dbReference type="AlphaFoldDB" id="A0A0K0FPR2"/>
<keyword evidence="1" id="KW-1185">Reference proteome</keyword>
<name>A0A0K0FPR2_STRVS</name>
<proteinExistence type="predicted"/>
<sequence>MTADIVAKNNFLIMKSFRHSYECSLCLTECSYFSNRSVYSSTKDCVFRTRNSIVNDVNNISSVGSLLNTNLTSKTIEFIESVLFKWHDNRTQVISKNHYSKIKSHDMTHLAYVAKYHGPINCFNIFARKASLHNLHSLFSSLPMENILTQIMKRLDDKWLIIEKPKFSISDIQNTICLFYLRGKIINRMTSNLENDVIDQDCYIYVKEENQEYFKPYIIEYIAIDNINNVFFITREVLTSGSIEKYIVHSNLEITNLIKQTNFFKNYFEGESIGKNLKIFDARLVKLSFIKGVCIKAMEKSFICPLNSYEHN</sequence>
<dbReference type="Proteomes" id="UP000035680">
    <property type="component" value="Unassembled WGS sequence"/>
</dbReference>
<protein>
    <submittedName>
        <fullName evidence="2">LEF-7</fullName>
    </submittedName>
</protein>
<dbReference type="WBParaSite" id="SVE_1120600.1">
    <property type="protein sequence ID" value="SVE_1120600.1"/>
    <property type="gene ID" value="SVE_1120600"/>
</dbReference>